<comment type="similarity">
    <text evidence="1 4">Belongs to the aldehyde dehydrogenase family.</text>
</comment>
<evidence type="ECO:0000256" key="6">
    <source>
        <dbReference type="SAM" id="Phobius"/>
    </source>
</evidence>
<dbReference type="InterPro" id="IPR016162">
    <property type="entry name" value="Ald_DH_N"/>
</dbReference>
<dbReference type="InterPro" id="IPR016163">
    <property type="entry name" value="Ald_DH_C"/>
</dbReference>
<evidence type="ECO:0000256" key="2">
    <source>
        <dbReference type="ARBA" id="ARBA00023002"/>
    </source>
</evidence>
<dbReference type="PROSITE" id="PS00070">
    <property type="entry name" value="ALDEHYDE_DEHYDR_CYS"/>
    <property type="match status" value="1"/>
</dbReference>
<evidence type="ECO:0000256" key="5">
    <source>
        <dbReference type="PIRSR" id="PIRSR036492-1"/>
    </source>
</evidence>
<name>A0A9W8G327_9FUNG</name>
<comment type="caution">
    <text evidence="8">The sequence shown here is derived from an EMBL/GenBank/DDBJ whole genome shotgun (WGS) entry which is preliminary data.</text>
</comment>
<gene>
    <name evidence="8" type="ORF">GGI25_005544</name>
</gene>
<dbReference type="CDD" id="cd07087">
    <property type="entry name" value="ALDH_F3-13-14_CALDH-like"/>
    <property type="match status" value="1"/>
</dbReference>
<keyword evidence="2 4" id="KW-0560">Oxidoreductase</keyword>
<dbReference type="Gene3D" id="3.40.309.10">
    <property type="entry name" value="Aldehyde Dehydrogenase, Chain A, domain 2"/>
    <property type="match status" value="1"/>
</dbReference>
<keyword evidence="6" id="KW-1133">Transmembrane helix</keyword>
<dbReference type="EMBL" id="JANBTW010000105">
    <property type="protein sequence ID" value="KAJ2671301.1"/>
    <property type="molecule type" value="Genomic_DNA"/>
</dbReference>
<dbReference type="InterPro" id="IPR015590">
    <property type="entry name" value="Aldehyde_DH_dom"/>
</dbReference>
<dbReference type="InterPro" id="IPR012394">
    <property type="entry name" value="Aldehyde_DH_NAD(P)"/>
</dbReference>
<dbReference type="PIRSF" id="PIRSF036492">
    <property type="entry name" value="ALDH"/>
    <property type="match status" value="1"/>
</dbReference>
<evidence type="ECO:0000256" key="3">
    <source>
        <dbReference type="ARBA" id="ARBA00023027"/>
    </source>
</evidence>
<evidence type="ECO:0000313" key="9">
    <source>
        <dbReference type="Proteomes" id="UP001151518"/>
    </source>
</evidence>
<keyword evidence="6" id="KW-0472">Membrane</keyword>
<dbReference type="Pfam" id="PF00171">
    <property type="entry name" value="Aldedh"/>
    <property type="match status" value="1"/>
</dbReference>
<dbReference type="AlphaFoldDB" id="A0A9W8G327"/>
<dbReference type="GO" id="GO:0005737">
    <property type="term" value="C:cytoplasm"/>
    <property type="evidence" value="ECO:0007669"/>
    <property type="project" value="TreeGrafter"/>
</dbReference>
<dbReference type="Proteomes" id="UP001151518">
    <property type="component" value="Unassembled WGS sequence"/>
</dbReference>
<dbReference type="InterPro" id="IPR016161">
    <property type="entry name" value="Ald_DH/histidinol_DH"/>
</dbReference>
<dbReference type="PANTHER" id="PTHR43570:SF16">
    <property type="entry name" value="ALDEHYDE DEHYDROGENASE TYPE III, ISOFORM Q"/>
    <property type="match status" value="1"/>
</dbReference>
<evidence type="ECO:0000259" key="7">
    <source>
        <dbReference type="Pfam" id="PF00171"/>
    </source>
</evidence>
<feature type="active site" evidence="5">
    <location>
        <position position="269"/>
    </location>
</feature>
<feature type="active site" evidence="5">
    <location>
        <position position="234"/>
    </location>
</feature>
<protein>
    <recommendedName>
        <fullName evidence="4">Aldehyde dehydrogenase</fullName>
    </recommendedName>
</protein>
<dbReference type="OrthoDB" id="440325at2759"/>
<dbReference type="GO" id="GO:0006081">
    <property type="term" value="P:aldehyde metabolic process"/>
    <property type="evidence" value="ECO:0007669"/>
    <property type="project" value="InterPro"/>
</dbReference>
<reference evidence="8" key="1">
    <citation type="submission" date="2022-07" db="EMBL/GenBank/DDBJ databases">
        <title>Phylogenomic reconstructions and comparative analyses of Kickxellomycotina fungi.</title>
        <authorList>
            <person name="Reynolds N.K."/>
            <person name="Stajich J.E."/>
            <person name="Barry K."/>
            <person name="Grigoriev I.V."/>
            <person name="Crous P."/>
            <person name="Smith M.E."/>
        </authorList>
    </citation>
    <scope>NUCLEOTIDE SEQUENCE</scope>
    <source>
        <strain evidence="8">NRRL 3115</strain>
    </source>
</reference>
<dbReference type="PANTHER" id="PTHR43570">
    <property type="entry name" value="ALDEHYDE DEHYDROGENASE"/>
    <property type="match status" value="1"/>
</dbReference>
<evidence type="ECO:0000313" key="8">
    <source>
        <dbReference type="EMBL" id="KAJ2671301.1"/>
    </source>
</evidence>
<evidence type="ECO:0000256" key="1">
    <source>
        <dbReference type="ARBA" id="ARBA00009986"/>
    </source>
</evidence>
<sequence>MNKEHTTVTGALTECDLQYTAVDSINGIVSELRTSFSSGTMRNISFRKQQLRALLQGLRDEKQNILDAAFYDLQKSRSETDIYEYQAVIFEIGKFLENLDKWAKPEGNWLSMVQPAFLLSKSEVRKEPLGCVVIFGAWNYPLRLVLLPLVGALAAGNTAVIKPSELSPHTALAIERMVNKYMDPKVVRVVQGAVDESTELLKQKFDHYFYTGNGTVGKIVAHAAVEHHAGVTLELGGKCPAIVHADVTDLVPTAFRIMWAKLVNAGQTCVGVDYLLVHRSVKDKLVPLLVETTKGMFGDSPQKAADYGRIINKRHWNRLMSVLNATEGTPINVTTDEADENDRYIPPTIVDGVRGDDSLMRDELFGPILPIITYDTLSEAIDFVNSRDQPLSLYVFANKASAEHVISQTRSGSASVNDTMFLLASHSTPFGGVGPSGVGRYTGKSSFDTFSHHRHVIKRPLWFPTPGVDSLRGPPFEGSANSWKLPLGISLVYPTVRPLRQNVFSKLLTFVPFWRLFVILPAFLWALAVAKPTIKRRNGN</sequence>
<feature type="domain" description="Aldehyde dehydrogenase" evidence="7">
    <location>
        <begin position="28"/>
        <end position="456"/>
    </location>
</feature>
<dbReference type="InterPro" id="IPR016160">
    <property type="entry name" value="Ald_DH_CS_CYS"/>
</dbReference>
<keyword evidence="6" id="KW-0812">Transmembrane</keyword>
<dbReference type="FunFam" id="3.40.309.10:FF:000003">
    <property type="entry name" value="Aldehyde dehydrogenase"/>
    <property type="match status" value="1"/>
</dbReference>
<keyword evidence="3" id="KW-0520">NAD</keyword>
<dbReference type="FunFam" id="3.40.605.10:FF:000004">
    <property type="entry name" value="Aldehyde dehydrogenase"/>
    <property type="match status" value="1"/>
</dbReference>
<dbReference type="GO" id="GO:0004029">
    <property type="term" value="F:aldehyde dehydrogenase (NAD+) activity"/>
    <property type="evidence" value="ECO:0007669"/>
    <property type="project" value="TreeGrafter"/>
</dbReference>
<accession>A0A9W8G327</accession>
<proteinExistence type="inferred from homology"/>
<dbReference type="Gene3D" id="3.40.605.10">
    <property type="entry name" value="Aldehyde Dehydrogenase, Chain A, domain 1"/>
    <property type="match status" value="1"/>
</dbReference>
<organism evidence="8 9">
    <name type="scientific">Coemansia spiralis</name>
    <dbReference type="NCBI Taxonomy" id="417178"/>
    <lineage>
        <taxon>Eukaryota</taxon>
        <taxon>Fungi</taxon>
        <taxon>Fungi incertae sedis</taxon>
        <taxon>Zoopagomycota</taxon>
        <taxon>Kickxellomycotina</taxon>
        <taxon>Kickxellomycetes</taxon>
        <taxon>Kickxellales</taxon>
        <taxon>Kickxellaceae</taxon>
        <taxon>Coemansia</taxon>
    </lineage>
</organism>
<feature type="transmembrane region" description="Helical" evidence="6">
    <location>
        <begin position="507"/>
        <end position="530"/>
    </location>
</feature>
<evidence type="ECO:0000256" key="4">
    <source>
        <dbReference type="PIRNR" id="PIRNR036492"/>
    </source>
</evidence>
<dbReference type="SUPFAM" id="SSF53720">
    <property type="entry name" value="ALDH-like"/>
    <property type="match status" value="1"/>
</dbReference>